<dbReference type="PANTHER" id="PTHR43585">
    <property type="entry name" value="FUMIPYRROLE BIOSYNTHESIS PROTEIN C"/>
    <property type="match status" value="1"/>
</dbReference>
<dbReference type="PANTHER" id="PTHR43585:SF2">
    <property type="entry name" value="ATP-GRASP ENZYME FSQD"/>
    <property type="match status" value="1"/>
</dbReference>
<dbReference type="GO" id="GO:0016874">
    <property type="term" value="F:ligase activity"/>
    <property type="evidence" value="ECO:0007669"/>
    <property type="project" value="UniProtKB-KW"/>
</dbReference>
<dbReference type="Gene3D" id="3.30.470.20">
    <property type="entry name" value="ATP-grasp fold, B domain"/>
    <property type="match status" value="1"/>
</dbReference>
<dbReference type="Pfam" id="PF13535">
    <property type="entry name" value="ATP-grasp_4"/>
    <property type="match status" value="1"/>
</dbReference>
<dbReference type="InterPro" id="IPR040570">
    <property type="entry name" value="LAL_C2"/>
</dbReference>
<keyword evidence="1" id="KW-0436">Ligase</keyword>
<keyword evidence="7" id="KW-1185">Reference proteome</keyword>
<protein>
    <submittedName>
        <fullName evidence="6">Biotin carboxylase</fullName>
    </submittedName>
</protein>
<reference evidence="6 7" key="1">
    <citation type="submission" date="2019-06" db="EMBL/GenBank/DDBJ databases">
        <title>Sequencing the genomes of 1000 actinobacteria strains.</title>
        <authorList>
            <person name="Klenk H.-P."/>
        </authorList>
    </citation>
    <scope>NUCLEOTIDE SEQUENCE [LARGE SCALE GENOMIC DNA]</scope>
    <source>
        <strain evidence="6 7">DSM 41649</strain>
    </source>
</reference>
<keyword evidence="3 4" id="KW-0067">ATP-binding</keyword>
<evidence type="ECO:0000313" key="6">
    <source>
        <dbReference type="EMBL" id="TWE18070.1"/>
    </source>
</evidence>
<dbReference type="RefSeq" id="WP_145791157.1">
    <property type="nucleotide sequence ID" value="NZ_BAAABR010000029.1"/>
</dbReference>
<dbReference type="GO" id="GO:0046872">
    <property type="term" value="F:metal ion binding"/>
    <property type="evidence" value="ECO:0007669"/>
    <property type="project" value="InterPro"/>
</dbReference>
<evidence type="ECO:0000256" key="3">
    <source>
        <dbReference type="ARBA" id="ARBA00022840"/>
    </source>
</evidence>
<gene>
    <name evidence="6" type="ORF">FB465_3117</name>
</gene>
<dbReference type="Proteomes" id="UP000318416">
    <property type="component" value="Unassembled WGS sequence"/>
</dbReference>
<dbReference type="InterPro" id="IPR052032">
    <property type="entry name" value="ATP-dep_AA_Ligase"/>
</dbReference>
<name>A0A561ER38_9ACTN</name>
<evidence type="ECO:0000313" key="7">
    <source>
        <dbReference type="Proteomes" id="UP000318416"/>
    </source>
</evidence>
<dbReference type="GO" id="GO:0005524">
    <property type="term" value="F:ATP binding"/>
    <property type="evidence" value="ECO:0007669"/>
    <property type="project" value="UniProtKB-UniRule"/>
</dbReference>
<dbReference type="PROSITE" id="PS50975">
    <property type="entry name" value="ATP_GRASP"/>
    <property type="match status" value="1"/>
</dbReference>
<evidence type="ECO:0000256" key="1">
    <source>
        <dbReference type="ARBA" id="ARBA00022598"/>
    </source>
</evidence>
<dbReference type="OrthoDB" id="24041at2"/>
<dbReference type="EMBL" id="VIVR01000001">
    <property type="protein sequence ID" value="TWE18070.1"/>
    <property type="molecule type" value="Genomic_DNA"/>
</dbReference>
<sequence>MTELLLVGIGDLGLPYLIAAKRLQVGVRLVETAERAEPLRDLVDGVQLVPGTAEEQWADAALAAAAERAPDGVLGLGEHQVMAAALVGHYLGLPGPGLGAAVVSRNKALQRARFSSAGLPQPEFLVADSLAEAGEWAGARFPVVLKPLGGSGSSGVELVRDRAAYAEAVEHRAHDGRLLVESAARGPEYSWEGLVREGKVLLGNITAKETTGPPHFVETAHRVGGAPAHVERAGQQLGRDVVAALGLDTGIAHLEFRMTSAGPVIMEVAVRTPGDSIMDAVGLVHGLDMYEALVRLALGMPVPAVERAVPHGRSASLFPLARPGRVTAVTGLAEVREHPGVARVFVGVRPGDTVRPTTCSADRPAAVLLSADDDAQLERSIAHVRATLAIETVPEA</sequence>
<dbReference type="Gene3D" id="3.40.50.20">
    <property type="match status" value="1"/>
</dbReference>
<dbReference type="Pfam" id="PF18603">
    <property type="entry name" value="LAL_C2"/>
    <property type="match status" value="1"/>
</dbReference>
<evidence type="ECO:0000256" key="4">
    <source>
        <dbReference type="PROSITE-ProRule" id="PRU00409"/>
    </source>
</evidence>
<keyword evidence="2 4" id="KW-0547">Nucleotide-binding</keyword>
<comment type="caution">
    <text evidence="6">The sequence shown here is derived from an EMBL/GenBank/DDBJ whole genome shotgun (WGS) entry which is preliminary data.</text>
</comment>
<organism evidence="6 7">
    <name type="scientific">Kitasatospora atroaurantiaca</name>
    <dbReference type="NCBI Taxonomy" id="285545"/>
    <lineage>
        <taxon>Bacteria</taxon>
        <taxon>Bacillati</taxon>
        <taxon>Actinomycetota</taxon>
        <taxon>Actinomycetes</taxon>
        <taxon>Kitasatosporales</taxon>
        <taxon>Streptomycetaceae</taxon>
        <taxon>Kitasatospora</taxon>
    </lineage>
</organism>
<dbReference type="SUPFAM" id="SSF56059">
    <property type="entry name" value="Glutathione synthetase ATP-binding domain-like"/>
    <property type="match status" value="1"/>
</dbReference>
<feature type="domain" description="ATP-grasp" evidence="5">
    <location>
        <begin position="111"/>
        <end position="298"/>
    </location>
</feature>
<dbReference type="AlphaFoldDB" id="A0A561ER38"/>
<proteinExistence type="predicted"/>
<evidence type="ECO:0000259" key="5">
    <source>
        <dbReference type="PROSITE" id="PS50975"/>
    </source>
</evidence>
<dbReference type="InterPro" id="IPR011761">
    <property type="entry name" value="ATP-grasp"/>
</dbReference>
<accession>A0A561ER38</accession>
<evidence type="ECO:0000256" key="2">
    <source>
        <dbReference type="ARBA" id="ARBA00022741"/>
    </source>
</evidence>